<protein>
    <submittedName>
        <fullName evidence="2">Adenylate cyclase, class 1</fullName>
    </submittedName>
</protein>
<dbReference type="RefSeq" id="WP_092229870.1">
    <property type="nucleotide sequence ID" value="NZ_FNLL01000001.1"/>
</dbReference>
<dbReference type="SUPFAM" id="SSF48371">
    <property type="entry name" value="ARM repeat"/>
    <property type="match status" value="1"/>
</dbReference>
<dbReference type="SUPFAM" id="SSF141571">
    <property type="entry name" value="Pentapeptide repeat-like"/>
    <property type="match status" value="1"/>
</dbReference>
<proteinExistence type="predicted"/>
<dbReference type="PANTHER" id="PTHR38760:SF1">
    <property type="entry name" value="ADENYLATE CYCLASE"/>
    <property type="match status" value="1"/>
</dbReference>
<dbReference type="Pfam" id="PF01295">
    <property type="entry name" value="Adenylate_cycl"/>
    <property type="match status" value="1"/>
</dbReference>
<feature type="domain" description="Adenylate cyclase class-I N-terminal" evidence="1">
    <location>
        <begin position="668"/>
        <end position="860"/>
    </location>
</feature>
<dbReference type="Pfam" id="PF13576">
    <property type="entry name" value="Pentapeptide_3"/>
    <property type="match status" value="1"/>
</dbReference>
<evidence type="ECO:0000259" key="1">
    <source>
        <dbReference type="Pfam" id="PF12633"/>
    </source>
</evidence>
<dbReference type="EMBL" id="FNLL01000001">
    <property type="protein sequence ID" value="SDT84768.1"/>
    <property type="molecule type" value="Genomic_DNA"/>
</dbReference>
<reference evidence="3" key="1">
    <citation type="submission" date="2016-10" db="EMBL/GenBank/DDBJ databases">
        <authorList>
            <person name="Varghese N."/>
            <person name="Submissions S."/>
        </authorList>
    </citation>
    <scope>NUCLEOTIDE SEQUENCE [LARGE SCALE GENOMIC DNA]</scope>
    <source>
        <strain evidence="3">DSM 3384</strain>
    </source>
</reference>
<dbReference type="Gene3D" id="2.160.20.80">
    <property type="entry name" value="E3 ubiquitin-protein ligase SopA"/>
    <property type="match status" value="1"/>
</dbReference>
<dbReference type="InterPro" id="IPR024685">
    <property type="entry name" value="Adenylate_cyclase_1_N"/>
</dbReference>
<sequence>MDAVLKDFDFNMFEAQWKKLSEEKQAIVVEIAGQLDPADAIIAVLAGITSYHFHLRNNAKKSLETIQYKIHALLADPSDKEGFLQGMKASASVCARICEYIRPGLHFNELSYLFTTLLEFEGKGAFFAYRLVYRGLISLSDMEKIISNVSEPRKLAFVDQYIQTSPSARLKFGFSFNGILRSIQHRKAVVEFYAGLFDRRRDADPILHNINAGLRDPDKIIFNEIQSQSPDIKIMGLKALSMMVKKISPDLLISILKADTNENVRLVIYKIIENSSKGMYPELFCPILEIFYESDLTEAFAAFKALLVSGKLPPYALLELVRKKYPALMPVIMIEISELSKISFFIIQDIALNKERYVSENFDVNLACVLGMIKKRPERVVNILNRYNIDSKDSLRADVVQFIEKIKQFLHLEKKSIETEFDPIIRLAKQNSKKNRGFIQRFFLSPSEKKIEALKKNTVLKSIDFKDEVIQNIDLSSYSFFSVSLFFCKCNIRNCDFSKASFFKAFFKKSLFYNVDMHETEFDRVNFDDAVFINVNAQNAIFKNCSFQNVSVFNCNFNCAEMMDASFLNAIISKTSFNRTKFAGACFAHSRISAVSFVDSNIEQADFSNVSARFCRFPSGSGFIVKTQDMDYNAREFQVSLNDMPKMNKTTVAQINILIFSEFIHYGENKFLKQNQLSLLTAFDIFKTKQADLFQIIPLLLHENIEFQGAAAIRDKTPLGICDYVPSFETQEVLKKYISIDNIPIRRCKKHAIEGLFTIGSIGSIAQTSESDIDYWICINEDNFTAKEFDLLKKKLKTIEHLALEQFDTTVMFFLVDILKTKHNDFGESTFESSGSAQTRLLKEEFYRTMIYVAGKIPLWSVLPTAISINYYNTILNEISNFSNFVRYMDLGDIHAISTNEYFGASIWQMFKWLKSPFKSVIKIALLEKYIYEYGKESLLCNKYKDEWMNSGIHLQLAQNDAYYILLKNLINYYQTAKDEYSVNLMLTCFFLKLGISKDAQIDNTVFGLRKILLEKCLIKWGWKKNKVFYIGGFKTWPYSDIVKLSNSIKKYMEKKHATVKTLFDGMSHDRSRISPEDRIVLERRVSIEFSKQPGKVDKILLVSQNDRYFKGLHLKYIKKDDTIGTWELFNKNKKSVYHNEEFLIKAKTIEEIGAWLINNNLYKETAVINLIPNPTYVSFNDIRKLYKAMYDFFSPVYKKVITFDQLSEEKEVVYLFISINFYSPRQQRKVTEYTAVYLNSWGEIFCKSFYSDQGFSTMEETKKDLINRIGLERLPKNTVFYFSKGAVR</sequence>
<dbReference type="InterPro" id="IPR000274">
    <property type="entry name" value="Adenylate_cyclase_1"/>
</dbReference>
<evidence type="ECO:0000313" key="2">
    <source>
        <dbReference type="EMBL" id="SDT84768.1"/>
    </source>
</evidence>
<evidence type="ECO:0000313" key="3">
    <source>
        <dbReference type="Proteomes" id="UP000199608"/>
    </source>
</evidence>
<dbReference type="Proteomes" id="UP000199608">
    <property type="component" value="Unassembled WGS sequence"/>
</dbReference>
<dbReference type="GO" id="GO:0006171">
    <property type="term" value="P:cAMP biosynthetic process"/>
    <property type="evidence" value="ECO:0007669"/>
    <property type="project" value="InterPro"/>
</dbReference>
<keyword evidence="3" id="KW-1185">Reference proteome</keyword>
<dbReference type="Pfam" id="PF12633">
    <property type="entry name" value="Adenyl_cycl_N"/>
    <property type="match status" value="1"/>
</dbReference>
<dbReference type="GO" id="GO:0004016">
    <property type="term" value="F:adenylate cyclase activity"/>
    <property type="evidence" value="ECO:0007669"/>
    <property type="project" value="InterPro"/>
</dbReference>
<dbReference type="InterPro" id="IPR016024">
    <property type="entry name" value="ARM-type_fold"/>
</dbReference>
<dbReference type="PANTHER" id="PTHR38760">
    <property type="entry name" value="ADENYLATE CYCLASE"/>
    <property type="match status" value="1"/>
</dbReference>
<gene>
    <name evidence="2" type="ORF">SAMN04487931_101378</name>
</gene>
<organism evidence="2 3">
    <name type="scientific">Desulfobacula phenolica</name>
    <dbReference type="NCBI Taxonomy" id="90732"/>
    <lineage>
        <taxon>Bacteria</taxon>
        <taxon>Pseudomonadati</taxon>
        <taxon>Thermodesulfobacteriota</taxon>
        <taxon>Desulfobacteria</taxon>
        <taxon>Desulfobacterales</taxon>
        <taxon>Desulfobacteraceae</taxon>
        <taxon>Desulfobacula</taxon>
    </lineage>
</organism>
<name>A0A1H2DQY4_9BACT</name>
<dbReference type="InterPro" id="IPR001646">
    <property type="entry name" value="5peptide_repeat"/>
</dbReference>
<accession>A0A1H2DQY4</accession>